<keyword evidence="1" id="KW-1133">Transmembrane helix</keyword>
<comment type="caution">
    <text evidence="2">The sequence shown here is derived from an EMBL/GenBank/DDBJ whole genome shotgun (WGS) entry which is preliminary data.</text>
</comment>
<name>A0A0F9P0Y5_9ZZZZ</name>
<evidence type="ECO:0000256" key="1">
    <source>
        <dbReference type="SAM" id="Phobius"/>
    </source>
</evidence>
<sequence>MEAESLKTLLEALGIGVGGTGGVGGTIIAWKLLTRKNSAGEKAQYVDERLCASRHETVEAELRGVNTRLALVLPQLEALPKRRGD</sequence>
<protein>
    <submittedName>
        <fullName evidence="2">Uncharacterized protein</fullName>
    </submittedName>
</protein>
<accession>A0A0F9P0Y5</accession>
<reference evidence="2" key="1">
    <citation type="journal article" date="2015" name="Nature">
        <title>Complex archaea that bridge the gap between prokaryotes and eukaryotes.</title>
        <authorList>
            <person name="Spang A."/>
            <person name="Saw J.H."/>
            <person name="Jorgensen S.L."/>
            <person name="Zaremba-Niedzwiedzka K."/>
            <person name="Martijn J."/>
            <person name="Lind A.E."/>
            <person name="van Eijk R."/>
            <person name="Schleper C."/>
            <person name="Guy L."/>
            <person name="Ettema T.J."/>
        </authorList>
    </citation>
    <scope>NUCLEOTIDE SEQUENCE</scope>
</reference>
<dbReference type="AlphaFoldDB" id="A0A0F9P0Y5"/>
<keyword evidence="1" id="KW-0812">Transmembrane</keyword>
<gene>
    <name evidence="2" type="ORF">LCGC14_0959780</name>
</gene>
<dbReference type="EMBL" id="LAZR01003465">
    <property type="protein sequence ID" value="KKN18037.1"/>
    <property type="molecule type" value="Genomic_DNA"/>
</dbReference>
<organism evidence="2">
    <name type="scientific">marine sediment metagenome</name>
    <dbReference type="NCBI Taxonomy" id="412755"/>
    <lineage>
        <taxon>unclassified sequences</taxon>
        <taxon>metagenomes</taxon>
        <taxon>ecological metagenomes</taxon>
    </lineage>
</organism>
<feature type="transmembrane region" description="Helical" evidence="1">
    <location>
        <begin position="12"/>
        <end position="33"/>
    </location>
</feature>
<proteinExistence type="predicted"/>
<evidence type="ECO:0000313" key="2">
    <source>
        <dbReference type="EMBL" id="KKN18037.1"/>
    </source>
</evidence>
<keyword evidence="1" id="KW-0472">Membrane</keyword>